<dbReference type="PROSITE" id="PS00444">
    <property type="entry name" value="POLYPRENYL_SYNTHASE_2"/>
    <property type="match status" value="1"/>
</dbReference>
<dbReference type="PROSITE" id="PS00723">
    <property type="entry name" value="POLYPRENYL_SYNTHASE_1"/>
    <property type="match status" value="1"/>
</dbReference>
<evidence type="ECO:0000313" key="8">
    <source>
        <dbReference type="Proteomes" id="UP001652663"/>
    </source>
</evidence>
<dbReference type="Gene3D" id="1.10.600.10">
    <property type="entry name" value="Farnesyl Diphosphate Synthase"/>
    <property type="match status" value="1"/>
</dbReference>
<evidence type="ECO:0000256" key="6">
    <source>
        <dbReference type="ARBA" id="ARBA00023229"/>
    </source>
</evidence>
<gene>
    <name evidence="9" type="primary">PDSS1</name>
</gene>
<evidence type="ECO:0000256" key="1">
    <source>
        <dbReference type="ARBA" id="ARBA00001946"/>
    </source>
</evidence>
<reference evidence="9" key="1">
    <citation type="submission" date="2025-08" db="UniProtKB">
        <authorList>
            <consortium name="RefSeq"/>
        </authorList>
    </citation>
    <scope>IDENTIFICATION</scope>
    <source>
        <tissue evidence="9">Blood</tissue>
    </source>
</reference>
<comment type="similarity">
    <text evidence="2 7">Belongs to the FPP/GGPP synthase family.</text>
</comment>
<dbReference type="RefSeq" id="XP_070658111.1">
    <property type="nucleotide sequence ID" value="XM_070802010.1"/>
</dbReference>
<organism evidence="8 9">
    <name type="scientific">Bos indicus</name>
    <name type="common">Zebu</name>
    <dbReference type="NCBI Taxonomy" id="9915"/>
    <lineage>
        <taxon>Eukaryota</taxon>
        <taxon>Metazoa</taxon>
        <taxon>Chordata</taxon>
        <taxon>Craniata</taxon>
        <taxon>Vertebrata</taxon>
        <taxon>Euteleostomi</taxon>
        <taxon>Mammalia</taxon>
        <taxon>Eutheria</taxon>
        <taxon>Laurasiatheria</taxon>
        <taxon>Artiodactyla</taxon>
        <taxon>Ruminantia</taxon>
        <taxon>Pecora</taxon>
        <taxon>Bovidae</taxon>
        <taxon>Bovinae</taxon>
        <taxon>Bos</taxon>
    </lineage>
</organism>
<proteinExistence type="inferred from homology"/>
<evidence type="ECO:0000256" key="5">
    <source>
        <dbReference type="ARBA" id="ARBA00022842"/>
    </source>
</evidence>
<keyword evidence="8" id="KW-1185">Reference proteome</keyword>
<sequence length="391" mass="43215">MASCWWPWRWRRGCSWRPAARSPGPNSAGRAALYAPRAAAVAAAATVAVARAQMSYCNLMKSLTSAFRNMYGVSRFHHTTPVACCFSETLSGEKYTDPFKIGWRDLKGLYEDIRKELFISTAELREMSEYHFDGKGKAFRPIIVVLMARACNIHHNNARNVQASQRAIALIAEMIHTASLVHDDIIDDASSRRGKHTVNKIWGEKKAVLAGDLILSAASIALARIGNTTVISILTQVIEDLVRGEFLQLGSKENENERFAHYLEKTFKKTASLIANSCKAVSVLGCPDPAVHEIAYQYGKNVGIAFQLIDDVLDFTSCSEQMGKPTSADLKLGLATGPVLFACQQSDGVQQTTYLAQRYCHKAVSEISKLRPSPERDALIQLSEMVLTRDK</sequence>
<keyword evidence="3 7" id="KW-0808">Transferase</keyword>
<accession>A0ABM4TDJ2</accession>
<dbReference type="InterPro" id="IPR000092">
    <property type="entry name" value="Polyprenyl_synt"/>
</dbReference>
<evidence type="ECO:0000256" key="7">
    <source>
        <dbReference type="RuleBase" id="RU004466"/>
    </source>
</evidence>
<evidence type="ECO:0000256" key="2">
    <source>
        <dbReference type="ARBA" id="ARBA00006706"/>
    </source>
</evidence>
<dbReference type="PANTHER" id="PTHR12001:SF69">
    <property type="entry name" value="ALL TRANS-POLYPRENYL-DIPHOSPHATE SYNTHASE PDSS1"/>
    <property type="match status" value="1"/>
</dbReference>
<evidence type="ECO:0000256" key="3">
    <source>
        <dbReference type="ARBA" id="ARBA00022679"/>
    </source>
</evidence>
<dbReference type="GeneID" id="109567910"/>
<name>A0ABM4TDJ2_BOSIN</name>
<keyword evidence="6" id="KW-0414">Isoprene biosynthesis</keyword>
<dbReference type="SUPFAM" id="SSF48576">
    <property type="entry name" value="Terpenoid synthases"/>
    <property type="match status" value="1"/>
</dbReference>
<dbReference type="InterPro" id="IPR008949">
    <property type="entry name" value="Isoprenoid_synthase_dom_sf"/>
</dbReference>
<keyword evidence="4" id="KW-0479">Metal-binding</keyword>
<dbReference type="CDD" id="cd00685">
    <property type="entry name" value="Trans_IPPS_HT"/>
    <property type="match status" value="1"/>
</dbReference>
<comment type="cofactor">
    <cofactor evidence="1">
        <name>Mg(2+)</name>
        <dbReference type="ChEBI" id="CHEBI:18420"/>
    </cofactor>
</comment>
<dbReference type="PANTHER" id="PTHR12001">
    <property type="entry name" value="GERANYLGERANYL PYROPHOSPHATE SYNTHASE"/>
    <property type="match status" value="1"/>
</dbReference>
<dbReference type="Pfam" id="PF00348">
    <property type="entry name" value="polyprenyl_synt"/>
    <property type="match status" value="1"/>
</dbReference>
<dbReference type="InterPro" id="IPR033749">
    <property type="entry name" value="Polyprenyl_synt_CS"/>
</dbReference>
<dbReference type="SFLD" id="SFLDS00005">
    <property type="entry name" value="Isoprenoid_Synthase_Type_I"/>
    <property type="match status" value="1"/>
</dbReference>
<dbReference type="Proteomes" id="UP001652663">
    <property type="component" value="Chromosome 13"/>
</dbReference>
<keyword evidence="5" id="KW-0460">Magnesium</keyword>
<protein>
    <submittedName>
        <fullName evidence="9">All trans-polyprenyl-diphosphate synthase PDSS1 isoform X2</fullName>
    </submittedName>
</protein>
<evidence type="ECO:0000313" key="9">
    <source>
        <dbReference type="RefSeq" id="XP_070658111.1"/>
    </source>
</evidence>
<evidence type="ECO:0000256" key="4">
    <source>
        <dbReference type="ARBA" id="ARBA00022723"/>
    </source>
</evidence>